<dbReference type="InterPro" id="IPR047233">
    <property type="entry name" value="UAH_cupin"/>
</dbReference>
<dbReference type="InterPro" id="IPR024060">
    <property type="entry name" value="Ureidoglycolate_lyase_dom_sf"/>
</dbReference>
<dbReference type="AlphaFoldDB" id="A0A2U3PXJ2"/>
<evidence type="ECO:0000313" key="5">
    <source>
        <dbReference type="EMBL" id="SPP93872.1"/>
    </source>
</evidence>
<dbReference type="KEGG" id="bvz:BRAD3257_2807"/>
<dbReference type="SUPFAM" id="SSF51182">
    <property type="entry name" value="RmlC-like cupins"/>
    <property type="match status" value="1"/>
</dbReference>
<name>A0A2U3PXJ2_9BRAD</name>
<sequence>MIASPSYTVSLEPLSAEGFAPFGDVVSRPIGERRRYLPTMLNCADEAQSFSLWISGAAALGELPLRATTLERHPYSAQTFVPLGSARYLAVVCAATSDGDPDLPTLRGFIAGPDQIVTYARNVWHHPMTVLDAPMEFAVAMGVTGRQNDDVFFGLDATVTLIMPPATS</sequence>
<dbReference type="GO" id="GO:0000256">
    <property type="term" value="P:allantoin catabolic process"/>
    <property type="evidence" value="ECO:0007669"/>
    <property type="project" value="InterPro"/>
</dbReference>
<keyword evidence="3" id="KW-0456">Lyase</keyword>
<gene>
    <name evidence="5" type="ORF">BRAD3257_2807</name>
</gene>
<evidence type="ECO:0000256" key="1">
    <source>
        <dbReference type="ARBA" id="ARBA00011738"/>
    </source>
</evidence>
<comment type="catalytic activity">
    <reaction evidence="4">
        <text>(S)-ureidoglycolate = urea + glyoxylate</text>
        <dbReference type="Rhea" id="RHEA:11304"/>
        <dbReference type="ChEBI" id="CHEBI:16199"/>
        <dbReference type="ChEBI" id="CHEBI:36655"/>
        <dbReference type="ChEBI" id="CHEBI:57296"/>
        <dbReference type="EC" id="4.3.2.3"/>
    </reaction>
</comment>
<reference evidence="5 6" key="1">
    <citation type="submission" date="2018-03" db="EMBL/GenBank/DDBJ databases">
        <authorList>
            <person name="Gully D."/>
        </authorList>
    </citation>
    <scope>NUCLEOTIDE SEQUENCE [LARGE SCALE GENOMIC DNA]</scope>
    <source>
        <strain evidence="5">ORS3257</strain>
    </source>
</reference>
<evidence type="ECO:0000256" key="3">
    <source>
        <dbReference type="ARBA" id="ARBA00023239"/>
    </source>
</evidence>
<accession>A0A2U3PXJ2</accession>
<dbReference type="Proteomes" id="UP000246085">
    <property type="component" value="Chromosome BRAD3257"/>
</dbReference>
<dbReference type="PANTHER" id="PTHR21221:SF1">
    <property type="entry name" value="UREIDOGLYCOLATE LYASE"/>
    <property type="match status" value="1"/>
</dbReference>
<dbReference type="GO" id="GO:0006144">
    <property type="term" value="P:purine nucleobase metabolic process"/>
    <property type="evidence" value="ECO:0007669"/>
    <property type="project" value="UniProtKB-KW"/>
</dbReference>
<proteinExistence type="predicted"/>
<dbReference type="RefSeq" id="WP_122402088.1">
    <property type="nucleotide sequence ID" value="NZ_LS398110.1"/>
</dbReference>
<dbReference type="GO" id="GO:0004848">
    <property type="term" value="F:ureidoglycolate hydrolase activity"/>
    <property type="evidence" value="ECO:0007669"/>
    <property type="project" value="InterPro"/>
</dbReference>
<dbReference type="InterPro" id="IPR007247">
    <property type="entry name" value="Ureidogly_lyase"/>
</dbReference>
<dbReference type="Gene3D" id="2.60.120.480">
    <property type="entry name" value="Ureidoglycolate hydrolase"/>
    <property type="match status" value="1"/>
</dbReference>
<dbReference type="Pfam" id="PF04115">
    <property type="entry name" value="Ureidogly_lyase"/>
    <property type="match status" value="1"/>
</dbReference>
<evidence type="ECO:0000313" key="6">
    <source>
        <dbReference type="Proteomes" id="UP000246085"/>
    </source>
</evidence>
<comment type="subunit">
    <text evidence="1">Homodimer.</text>
</comment>
<evidence type="ECO:0000256" key="4">
    <source>
        <dbReference type="ARBA" id="ARBA00047684"/>
    </source>
</evidence>
<dbReference type="CDD" id="cd20298">
    <property type="entry name" value="cupin_UAH"/>
    <property type="match status" value="1"/>
</dbReference>
<protein>
    <submittedName>
        <fullName evidence="5">Ureidoglycolate hydrolase family protein 1</fullName>
    </submittedName>
</protein>
<keyword evidence="5" id="KW-0378">Hydrolase</keyword>
<evidence type="ECO:0000256" key="2">
    <source>
        <dbReference type="ARBA" id="ARBA00022631"/>
    </source>
</evidence>
<organism evidence="5 6">
    <name type="scientific">Bradyrhizobium vignae</name>
    <dbReference type="NCBI Taxonomy" id="1549949"/>
    <lineage>
        <taxon>Bacteria</taxon>
        <taxon>Pseudomonadati</taxon>
        <taxon>Pseudomonadota</taxon>
        <taxon>Alphaproteobacteria</taxon>
        <taxon>Hyphomicrobiales</taxon>
        <taxon>Nitrobacteraceae</taxon>
        <taxon>Bradyrhizobium</taxon>
    </lineage>
</organism>
<dbReference type="EMBL" id="LS398110">
    <property type="protein sequence ID" value="SPP93872.1"/>
    <property type="molecule type" value="Genomic_DNA"/>
</dbReference>
<dbReference type="InterPro" id="IPR011051">
    <property type="entry name" value="RmlC_Cupin_sf"/>
</dbReference>
<dbReference type="PANTHER" id="PTHR21221">
    <property type="entry name" value="UREIDOGLYCOLATE HYDROLASE"/>
    <property type="match status" value="1"/>
</dbReference>
<dbReference type="GO" id="GO:0050385">
    <property type="term" value="F:ureidoglycolate lyase activity"/>
    <property type="evidence" value="ECO:0007669"/>
    <property type="project" value="UniProtKB-EC"/>
</dbReference>
<keyword evidence="2" id="KW-0659">Purine metabolism</keyword>